<dbReference type="EMBL" id="PFMR01000331">
    <property type="protein sequence ID" value="PIZ14581.1"/>
    <property type="molecule type" value="Genomic_DNA"/>
</dbReference>
<reference evidence="3" key="1">
    <citation type="submission" date="2017-09" db="EMBL/GenBank/DDBJ databases">
        <title>Depth-based differentiation of microbial function through sediment-hosted aquifers and enrichment of novel symbionts in the deep terrestrial subsurface.</title>
        <authorList>
            <person name="Probst A.J."/>
            <person name="Ladd B."/>
            <person name="Jarett J.K."/>
            <person name="Geller-Mcgrath D.E."/>
            <person name="Sieber C.M.K."/>
            <person name="Emerson J.B."/>
            <person name="Anantharaman K."/>
            <person name="Thomas B.C."/>
            <person name="Malmstrom R."/>
            <person name="Stieglmeier M."/>
            <person name="Klingl A."/>
            <person name="Woyke T."/>
            <person name="Ryan C.M."/>
            <person name="Banfield J.F."/>
        </authorList>
    </citation>
    <scope>NUCLEOTIDE SEQUENCE [LARGE SCALE GENOMIC DNA]</scope>
</reference>
<sequence>MYDFALWMLNHTSKFPKSSRFSVSVRIENLILDMLEGIIIANRRQKKEGKLFEIDENLERLRILIRLSKDMKFLSPQSYEYAAKQLNETGKMLGGWIKQQKIAAVEN</sequence>
<name>A0A2M7S4T6_9BACT</name>
<evidence type="ECO:0000313" key="2">
    <source>
        <dbReference type="EMBL" id="PIZ14581.1"/>
    </source>
</evidence>
<dbReference type="InterPro" id="IPR055360">
    <property type="entry name" value="bAvd"/>
</dbReference>
<accession>A0A2M7S4T6</accession>
<dbReference type="Proteomes" id="UP000229307">
    <property type="component" value="Unassembled WGS sequence"/>
</dbReference>
<dbReference type="Gene3D" id="1.20.1440.60">
    <property type="entry name" value="23S rRNA-intervening sequence"/>
    <property type="match status" value="1"/>
</dbReference>
<dbReference type="NCBIfam" id="NF033474">
    <property type="entry name" value="DivGenRetAVD"/>
    <property type="match status" value="1"/>
</dbReference>
<dbReference type="SUPFAM" id="SSF158446">
    <property type="entry name" value="IVS-encoded protein-like"/>
    <property type="match status" value="1"/>
</dbReference>
<feature type="domain" description="bAvd-like" evidence="1">
    <location>
        <begin position="2"/>
        <end position="99"/>
    </location>
</feature>
<comment type="caution">
    <text evidence="2">The sequence shown here is derived from an EMBL/GenBank/DDBJ whole genome shotgun (WGS) entry which is preliminary data.</text>
</comment>
<evidence type="ECO:0000259" key="1">
    <source>
        <dbReference type="Pfam" id="PF22296"/>
    </source>
</evidence>
<dbReference type="InterPro" id="IPR036583">
    <property type="entry name" value="23S_rRNA_IVS_sf"/>
</dbReference>
<evidence type="ECO:0000313" key="3">
    <source>
        <dbReference type="Proteomes" id="UP000229307"/>
    </source>
</evidence>
<proteinExistence type="predicted"/>
<dbReference type="Pfam" id="PF22296">
    <property type="entry name" value="bAvd"/>
    <property type="match status" value="1"/>
</dbReference>
<protein>
    <submittedName>
        <fullName evidence="2">Four helix bundle protein</fullName>
    </submittedName>
</protein>
<dbReference type="AlphaFoldDB" id="A0A2M7S4T6"/>
<gene>
    <name evidence="2" type="ORF">COY52_12000</name>
</gene>
<dbReference type="CDD" id="cd16376">
    <property type="entry name" value="Avd_like"/>
    <property type="match status" value="1"/>
</dbReference>
<organism evidence="2 3">
    <name type="scientific">Candidatus Desantisbacteria bacterium CG_4_10_14_0_8_um_filter_48_22</name>
    <dbReference type="NCBI Taxonomy" id="1974543"/>
    <lineage>
        <taxon>Bacteria</taxon>
        <taxon>Candidatus Desantisiibacteriota</taxon>
    </lineage>
</organism>